<evidence type="ECO:0000313" key="2">
    <source>
        <dbReference type="Proteomes" id="UP000297948"/>
    </source>
</evidence>
<evidence type="ECO:0008006" key="3">
    <source>
        <dbReference type="Google" id="ProtNLM"/>
    </source>
</evidence>
<dbReference type="Proteomes" id="UP000297948">
    <property type="component" value="Unassembled WGS sequence"/>
</dbReference>
<dbReference type="OrthoDB" id="3852429at2"/>
<dbReference type="EMBL" id="SRID01000545">
    <property type="protein sequence ID" value="TGA85931.1"/>
    <property type="molecule type" value="Genomic_DNA"/>
</dbReference>
<sequence length="167" mass="17250">MNGAPAGNAVDWLVSAAEDPVACRRAWERDPLGIALLPAGRLWDVLILSGALGGTTLEALHRKTDRPGPVLGDFQDTRVGFFVPAGTAARRTEPGSVPRGAGPRTVVRGAGPGAWVAVPYPGRPAGGVRWLVPPDGSGHLTDPAVLDAAMAEAALRLDRGEVPPPGY</sequence>
<reference evidence="1 2" key="1">
    <citation type="submission" date="2019-03" db="EMBL/GenBank/DDBJ databases">
        <authorList>
            <person name="Gonzalez-Pimentel J.L."/>
        </authorList>
    </citation>
    <scope>NUCLEOTIDE SEQUENCE [LARGE SCALE GENOMIC DNA]</scope>
    <source>
        <strain evidence="1 2">JCM 31289</strain>
    </source>
</reference>
<gene>
    <name evidence="1" type="ORF">E4099_30645</name>
</gene>
<dbReference type="RefSeq" id="WP_135342363.1">
    <property type="nucleotide sequence ID" value="NZ_JBHLTX010000037.1"/>
</dbReference>
<dbReference type="AlphaFoldDB" id="A0A4Z0FSM3"/>
<protein>
    <recommendedName>
        <fullName evidence="3">DNA primase/polymerase bifunctional N-terminal domain-containing protein</fullName>
    </recommendedName>
</protein>
<proteinExistence type="predicted"/>
<name>A0A4Z0FSM3_9ACTN</name>
<keyword evidence="2" id="KW-1185">Reference proteome</keyword>
<organism evidence="1 2">
    <name type="scientific">Streptomyces palmae</name>
    <dbReference type="NCBI Taxonomy" id="1701085"/>
    <lineage>
        <taxon>Bacteria</taxon>
        <taxon>Bacillati</taxon>
        <taxon>Actinomycetota</taxon>
        <taxon>Actinomycetes</taxon>
        <taxon>Kitasatosporales</taxon>
        <taxon>Streptomycetaceae</taxon>
        <taxon>Streptomyces</taxon>
    </lineage>
</organism>
<evidence type="ECO:0000313" key="1">
    <source>
        <dbReference type="EMBL" id="TGA85931.1"/>
    </source>
</evidence>
<accession>A0A4Z0FSM3</accession>
<comment type="caution">
    <text evidence="1">The sequence shown here is derived from an EMBL/GenBank/DDBJ whole genome shotgun (WGS) entry which is preliminary data.</text>
</comment>